<dbReference type="Proteomes" id="UP001377972">
    <property type="component" value="Unassembled WGS sequence"/>
</dbReference>
<dbReference type="EMBL" id="JAQPZS010000018">
    <property type="protein sequence ID" value="MEJ6497659.1"/>
    <property type="molecule type" value="Genomic_DNA"/>
</dbReference>
<keyword evidence="3" id="KW-1185">Reference proteome</keyword>
<accession>A0ABU8SX83</accession>
<sequence length="186" mass="20732">MNKASYILAAINDSQAIIRATDTKAAALLAALIIPISSIEKIFSYFVKLSSCHLTLFLGSLFTLFWLLAFYTVIKAISSIDNPSQHINDCDGAKGSFHLGGLFELGERDIFINSNKVKSTKNLNIVIDDYPSEINDIAKELSFEHMKLVYIRDIKTHRLLASIKFSILALLVGLVVFLVVTFFQNQ</sequence>
<keyword evidence="1" id="KW-1133">Transmembrane helix</keyword>
<keyword evidence="1" id="KW-0812">Transmembrane</keyword>
<dbReference type="RefSeq" id="WP_339981558.1">
    <property type="nucleotide sequence ID" value="NZ_JAQPZS010000018.1"/>
</dbReference>
<feature type="transmembrane region" description="Helical" evidence="1">
    <location>
        <begin position="165"/>
        <end position="183"/>
    </location>
</feature>
<feature type="transmembrane region" description="Helical" evidence="1">
    <location>
        <begin position="26"/>
        <end position="47"/>
    </location>
</feature>
<protein>
    <submittedName>
        <fullName evidence="2">Uncharacterized protein</fullName>
    </submittedName>
</protein>
<feature type="transmembrane region" description="Helical" evidence="1">
    <location>
        <begin position="54"/>
        <end position="74"/>
    </location>
</feature>
<keyword evidence="1" id="KW-0472">Membrane</keyword>
<name>A0ABU8SX83_9GAMM</name>
<evidence type="ECO:0000313" key="2">
    <source>
        <dbReference type="EMBL" id="MEJ6497659.1"/>
    </source>
</evidence>
<evidence type="ECO:0000256" key="1">
    <source>
        <dbReference type="SAM" id="Phobius"/>
    </source>
</evidence>
<proteinExistence type="predicted"/>
<gene>
    <name evidence="2" type="ORF">PQI24_16565</name>
</gene>
<reference evidence="2 3" key="1">
    <citation type="submission" date="2023-01" db="EMBL/GenBank/DDBJ databases">
        <title>Trichodesmium-associated heterotrophic epibiont bacteria.</title>
        <authorList>
            <person name="Cleveland C.S."/>
            <person name="Webb E.A."/>
        </authorList>
    </citation>
    <scope>NUCLEOTIDE SEQUENCE [LARGE SCALE GENOMIC DNA]</scope>
    <source>
        <strain evidence="2 3">USCH2</strain>
    </source>
</reference>
<evidence type="ECO:0000313" key="3">
    <source>
        <dbReference type="Proteomes" id="UP001377972"/>
    </source>
</evidence>
<comment type="caution">
    <text evidence="2">The sequence shown here is derived from an EMBL/GenBank/DDBJ whole genome shotgun (WGS) entry which is preliminary data.</text>
</comment>
<organism evidence="2 3">
    <name type="scientific">Pseudoalteromonas lipolytica</name>
    <dbReference type="NCBI Taxonomy" id="570156"/>
    <lineage>
        <taxon>Bacteria</taxon>
        <taxon>Pseudomonadati</taxon>
        <taxon>Pseudomonadota</taxon>
        <taxon>Gammaproteobacteria</taxon>
        <taxon>Alteromonadales</taxon>
        <taxon>Pseudoalteromonadaceae</taxon>
        <taxon>Pseudoalteromonas</taxon>
    </lineage>
</organism>